<proteinExistence type="predicted"/>
<evidence type="ECO:0000313" key="2">
    <source>
        <dbReference type="EMBL" id="KAF7275677.1"/>
    </source>
</evidence>
<dbReference type="Proteomes" id="UP000625711">
    <property type="component" value="Unassembled WGS sequence"/>
</dbReference>
<feature type="region of interest" description="Disordered" evidence="1">
    <location>
        <begin position="1"/>
        <end position="21"/>
    </location>
</feature>
<dbReference type="EMBL" id="JAACXV010009427">
    <property type="protein sequence ID" value="KAF7275677.1"/>
    <property type="molecule type" value="Genomic_DNA"/>
</dbReference>
<name>A0A834IAY8_RHYFE</name>
<feature type="non-terminal residue" evidence="2">
    <location>
        <position position="1"/>
    </location>
</feature>
<sequence length="72" mass="8057">GHKQRSDGDGMDSSIEDSAMEMSERHLTGDYQCACDHMIYSPTAYTCLQVLLELGPQIASESQYLRIRCANK</sequence>
<organism evidence="2 3">
    <name type="scientific">Rhynchophorus ferrugineus</name>
    <name type="common">Red palm weevil</name>
    <name type="synonym">Curculio ferrugineus</name>
    <dbReference type="NCBI Taxonomy" id="354439"/>
    <lineage>
        <taxon>Eukaryota</taxon>
        <taxon>Metazoa</taxon>
        <taxon>Ecdysozoa</taxon>
        <taxon>Arthropoda</taxon>
        <taxon>Hexapoda</taxon>
        <taxon>Insecta</taxon>
        <taxon>Pterygota</taxon>
        <taxon>Neoptera</taxon>
        <taxon>Endopterygota</taxon>
        <taxon>Coleoptera</taxon>
        <taxon>Polyphaga</taxon>
        <taxon>Cucujiformia</taxon>
        <taxon>Curculionidae</taxon>
        <taxon>Dryophthorinae</taxon>
        <taxon>Rhynchophorus</taxon>
    </lineage>
</organism>
<evidence type="ECO:0000313" key="3">
    <source>
        <dbReference type="Proteomes" id="UP000625711"/>
    </source>
</evidence>
<gene>
    <name evidence="2" type="ORF">GWI33_011377</name>
</gene>
<dbReference type="AlphaFoldDB" id="A0A834IAY8"/>
<reference evidence="2" key="1">
    <citation type="submission" date="2020-08" db="EMBL/GenBank/DDBJ databases">
        <title>Genome sequencing and assembly of the red palm weevil Rhynchophorus ferrugineus.</title>
        <authorList>
            <person name="Dias G.B."/>
            <person name="Bergman C.M."/>
            <person name="Manee M."/>
        </authorList>
    </citation>
    <scope>NUCLEOTIDE SEQUENCE</scope>
    <source>
        <strain evidence="2">AA-2017</strain>
        <tissue evidence="2">Whole larva</tissue>
    </source>
</reference>
<keyword evidence="3" id="KW-1185">Reference proteome</keyword>
<evidence type="ECO:0000256" key="1">
    <source>
        <dbReference type="SAM" id="MobiDB-lite"/>
    </source>
</evidence>
<protein>
    <submittedName>
        <fullName evidence="2">Uncharacterized protein</fullName>
    </submittedName>
</protein>
<comment type="caution">
    <text evidence="2">The sequence shown here is derived from an EMBL/GenBank/DDBJ whole genome shotgun (WGS) entry which is preliminary data.</text>
</comment>
<accession>A0A834IAY8</accession>